<evidence type="ECO:0000256" key="1">
    <source>
        <dbReference type="ARBA" id="ARBA00004123"/>
    </source>
</evidence>
<dbReference type="HOGENOM" id="CLU_031302_0_0_1"/>
<dbReference type="Proteomes" id="UP000054266">
    <property type="component" value="Unassembled WGS sequence"/>
</dbReference>
<dbReference type="PANTHER" id="PTHR37534:SF46">
    <property type="entry name" value="ZN(II)2CYS6 TRANSCRIPTION FACTOR (EUROFUNG)"/>
    <property type="match status" value="1"/>
</dbReference>
<keyword evidence="2" id="KW-0539">Nucleus</keyword>
<reference evidence="4 5" key="1">
    <citation type="submission" date="2015-01" db="EMBL/GenBank/DDBJ databases">
        <title>The Genome Sequence of Capronia semiimmersa CBS27337.</title>
        <authorList>
            <consortium name="The Broad Institute Genomics Platform"/>
            <person name="Cuomo C."/>
            <person name="de Hoog S."/>
            <person name="Gorbushina A."/>
            <person name="Stielow B."/>
            <person name="Teixiera M."/>
            <person name="Abouelleil A."/>
            <person name="Chapman S.B."/>
            <person name="Priest M."/>
            <person name="Young S.K."/>
            <person name="Wortman J."/>
            <person name="Nusbaum C."/>
            <person name="Birren B."/>
        </authorList>
    </citation>
    <scope>NUCLEOTIDE SEQUENCE [LARGE SCALE GENOMIC DNA]</scope>
    <source>
        <strain evidence="4 5">CBS 27337</strain>
    </source>
</reference>
<accession>A0A0D2DRP8</accession>
<sequence length="508" mass="56308">MDEPDAQLNMLAGSEDWLLDLQHLIPTETSGEEGDATPAEDIDSDQLALASQPPAESSELWVYNTDLLGNFCLDEGQSPADRLAFTFFMQFVSRIIPAYDGPRSGYRELATYALTSPVLMDTVLSVATGYMSQRGGAPMVLALARQSRALKTLRETLLSPSASSTSGPGDHLPPLIPKKSWTASVKQEILATIALQMSIEMLNGGPGVKTHLQYGVNLIDDLGWIEHREDSFIGRVLLYRIAFIDIVASFLWHRRPLLPPTFWLFKPEADSGEVSGPSLQDMTGCPHRVFSFLAEISHLASDSDRRDNDTATDTGTGTGTEGNDHPPDVMTKAHALETHLRNYGSTAHLDLDDRAVEQEEDEEPAGSRPDQSTRHLHTVSRCYYWTTHLLLQRRVCRDPRASRRVQFSVRQLIDLMDSLPIGCGPDSSLSLPLYTAAYEAVDQGQRRRILRKSKQLAEEYPSKTREAMNDSIQAIWAARDESQAVDQENNTTADTSPDVVRSETLVLI</sequence>
<proteinExistence type="predicted"/>
<evidence type="ECO:0000256" key="3">
    <source>
        <dbReference type="SAM" id="MobiDB-lite"/>
    </source>
</evidence>
<comment type="subcellular location">
    <subcellularLocation>
        <location evidence="1">Nucleus</location>
    </subcellularLocation>
</comment>
<dbReference type="EMBL" id="KN846960">
    <property type="protein sequence ID" value="KIW64877.1"/>
    <property type="molecule type" value="Genomic_DNA"/>
</dbReference>
<keyword evidence="5" id="KW-1185">Reference proteome</keyword>
<evidence type="ECO:0000256" key="2">
    <source>
        <dbReference type="ARBA" id="ARBA00023242"/>
    </source>
</evidence>
<dbReference type="AlphaFoldDB" id="A0A0D2DRP8"/>
<dbReference type="PANTHER" id="PTHR37534">
    <property type="entry name" value="TRANSCRIPTIONAL ACTIVATOR PROTEIN UGA3"/>
    <property type="match status" value="1"/>
</dbReference>
<name>A0A0D2DRP8_9EURO</name>
<gene>
    <name evidence="4" type="ORF">PV04_07181</name>
</gene>
<feature type="region of interest" description="Disordered" evidence="3">
    <location>
        <begin position="301"/>
        <end position="329"/>
    </location>
</feature>
<evidence type="ECO:0000313" key="4">
    <source>
        <dbReference type="EMBL" id="KIW64877.1"/>
    </source>
</evidence>
<organism evidence="4 5">
    <name type="scientific">Phialophora macrospora</name>
    <dbReference type="NCBI Taxonomy" id="1851006"/>
    <lineage>
        <taxon>Eukaryota</taxon>
        <taxon>Fungi</taxon>
        <taxon>Dikarya</taxon>
        <taxon>Ascomycota</taxon>
        <taxon>Pezizomycotina</taxon>
        <taxon>Eurotiomycetes</taxon>
        <taxon>Chaetothyriomycetidae</taxon>
        <taxon>Chaetothyriales</taxon>
        <taxon>Herpotrichiellaceae</taxon>
        <taxon>Phialophora</taxon>
    </lineage>
</organism>
<evidence type="ECO:0008006" key="6">
    <source>
        <dbReference type="Google" id="ProtNLM"/>
    </source>
</evidence>
<dbReference type="Pfam" id="PF11951">
    <property type="entry name" value="Fungal_trans_2"/>
    <property type="match status" value="1"/>
</dbReference>
<dbReference type="GO" id="GO:0005634">
    <property type="term" value="C:nucleus"/>
    <property type="evidence" value="ECO:0007669"/>
    <property type="project" value="UniProtKB-SubCell"/>
</dbReference>
<protein>
    <recommendedName>
        <fullName evidence="6">Transcription factor domain-containing protein</fullName>
    </recommendedName>
</protein>
<dbReference type="InterPro" id="IPR021858">
    <property type="entry name" value="Fun_TF"/>
</dbReference>
<dbReference type="STRING" id="5601.A0A0D2DRP8"/>
<evidence type="ECO:0000313" key="5">
    <source>
        <dbReference type="Proteomes" id="UP000054266"/>
    </source>
</evidence>